<feature type="binding site" evidence="1">
    <location>
        <position position="67"/>
    </location>
    <ligand>
        <name>Mg(2+)</name>
        <dbReference type="ChEBI" id="CHEBI:18420"/>
        <label>1</label>
    </ligand>
</feature>
<keyword evidence="1" id="KW-0460">Magnesium</keyword>
<dbReference type="SUPFAM" id="SSF101478">
    <property type="entry name" value="ADP-ribosylglycohydrolase"/>
    <property type="match status" value="1"/>
</dbReference>
<dbReference type="Proteomes" id="UP001142400">
    <property type="component" value="Unassembled WGS sequence"/>
</dbReference>
<dbReference type="RefSeq" id="WP_257634844.1">
    <property type="nucleotide sequence ID" value="NZ_JANIIC010000058.1"/>
</dbReference>
<organism evidence="2 3">
    <name type="scientific">Streptomyces malaysiensis subsp. samsunensis</name>
    <dbReference type="NCBI Taxonomy" id="459658"/>
    <lineage>
        <taxon>Bacteria</taxon>
        <taxon>Bacillati</taxon>
        <taxon>Actinomycetota</taxon>
        <taxon>Actinomycetes</taxon>
        <taxon>Kitasatosporales</taxon>
        <taxon>Streptomycetaceae</taxon>
        <taxon>Streptomyces</taxon>
        <taxon>Streptomyces violaceusniger group</taxon>
    </lineage>
</organism>
<dbReference type="InterPro" id="IPR036705">
    <property type="entry name" value="Ribosyl_crysJ1_sf"/>
</dbReference>
<feature type="binding site" evidence="1">
    <location>
        <position position="337"/>
    </location>
    <ligand>
        <name>Mg(2+)</name>
        <dbReference type="ChEBI" id="CHEBI:18420"/>
        <label>1</label>
    </ligand>
</feature>
<feature type="binding site" evidence="1">
    <location>
        <position position="335"/>
    </location>
    <ligand>
        <name>Mg(2+)</name>
        <dbReference type="ChEBI" id="CHEBI:18420"/>
        <label>1</label>
    </ligand>
</feature>
<proteinExistence type="predicted"/>
<keyword evidence="1" id="KW-0479">Metal-binding</keyword>
<dbReference type="PANTHER" id="PTHR16222">
    <property type="entry name" value="ADP-RIBOSYLGLYCOHYDROLASE"/>
    <property type="match status" value="1"/>
</dbReference>
<dbReference type="InterPro" id="IPR050792">
    <property type="entry name" value="ADP-ribosylglycohydrolase"/>
</dbReference>
<dbReference type="AlphaFoldDB" id="A0A9X2M2N6"/>
<dbReference type="InterPro" id="IPR005502">
    <property type="entry name" value="Ribosyl_crysJ1"/>
</dbReference>
<dbReference type="EMBL" id="JANIIC010000058">
    <property type="protein sequence ID" value="MCQ8834526.1"/>
    <property type="molecule type" value="Genomic_DNA"/>
</dbReference>
<evidence type="ECO:0000313" key="2">
    <source>
        <dbReference type="EMBL" id="MCQ8834526.1"/>
    </source>
</evidence>
<evidence type="ECO:0000256" key="1">
    <source>
        <dbReference type="PIRSR" id="PIRSR605502-1"/>
    </source>
</evidence>
<feature type="binding site" evidence="1">
    <location>
        <position position="65"/>
    </location>
    <ligand>
        <name>Mg(2+)</name>
        <dbReference type="ChEBI" id="CHEBI:18420"/>
        <label>1</label>
    </ligand>
</feature>
<feature type="binding site" evidence="1">
    <location>
        <position position="66"/>
    </location>
    <ligand>
        <name>Mg(2+)</name>
        <dbReference type="ChEBI" id="CHEBI:18420"/>
        <label>1</label>
    </ligand>
</feature>
<keyword evidence="3" id="KW-1185">Reference proteome</keyword>
<reference evidence="2" key="1">
    <citation type="submission" date="2022-06" db="EMBL/GenBank/DDBJ databases">
        <title>WGS of actinobacteria.</title>
        <authorList>
            <person name="Thawai C."/>
        </authorList>
    </citation>
    <scope>NUCLEOTIDE SEQUENCE</scope>
    <source>
        <strain evidence="2">DSM 42010</strain>
    </source>
</reference>
<evidence type="ECO:0000313" key="3">
    <source>
        <dbReference type="Proteomes" id="UP001142400"/>
    </source>
</evidence>
<comment type="cofactor">
    <cofactor evidence="1">
        <name>Mg(2+)</name>
        <dbReference type="ChEBI" id="CHEBI:18420"/>
    </cofactor>
    <text evidence="1">Binds 2 magnesium ions per subunit.</text>
</comment>
<feature type="binding site" evidence="1">
    <location>
        <position position="338"/>
    </location>
    <ligand>
        <name>Mg(2+)</name>
        <dbReference type="ChEBI" id="CHEBI:18420"/>
        <label>1</label>
    </ligand>
</feature>
<dbReference type="PANTHER" id="PTHR16222:SF12">
    <property type="entry name" value="ADP-RIBOSYLGLYCOHYDROLASE-RELATED"/>
    <property type="match status" value="1"/>
</dbReference>
<comment type="caution">
    <text evidence="2">The sequence shown here is derived from an EMBL/GenBank/DDBJ whole genome shotgun (WGS) entry which is preliminary data.</text>
</comment>
<sequence length="404" mass="42808">MIRQSWDETAAKRARIRGCLLGGAIGDALGNPIEFLSLGAIRETHGGEGVTTLVPDGSGVAGLVTDDTQMTLFTAEGLIRAHARSSSEGVEGSETAAVRHAYLRWLDTQNHPAPPPAQGTGDLDLVRTGWLRTQPWLYARRAPGNACLSGLTEEHVPAPRDPLDGTPGPVNPGSKGCGTVMRSAPFGLTGLDPRDCFELAARCAQITHGHPTGYYAAGALAAMVACLLDGESLEGATLRALELLARYPRHEETTAALRKAVDLAAEGDPTPEKAEWLGGGWVAEEALAIAVYSALAHTPAQRVHYCPGGEISYEPAPPRTPVQAALLLSVNHSGDSDSTGSICGNLLGAHHGDLRLPPSWLARIEGRGTIAELADDFASEFHRSVEPYEPYDDVVFPRDRYPLG</sequence>
<accession>A0A9X2M2N6</accession>
<dbReference type="Pfam" id="PF03747">
    <property type="entry name" value="ADP_ribosyl_GH"/>
    <property type="match status" value="1"/>
</dbReference>
<dbReference type="GO" id="GO:0046872">
    <property type="term" value="F:metal ion binding"/>
    <property type="evidence" value="ECO:0007669"/>
    <property type="project" value="UniProtKB-KW"/>
</dbReference>
<protein>
    <submittedName>
        <fullName evidence="2">ADP-ribosylglycohydrolase family protein</fullName>
    </submittedName>
</protein>
<name>A0A9X2M2N6_STRMQ</name>
<dbReference type="Gene3D" id="1.10.4080.10">
    <property type="entry name" value="ADP-ribosylation/Crystallin J1"/>
    <property type="match status" value="1"/>
</dbReference>
<gene>
    <name evidence="2" type="ORF">NQU54_37100</name>
</gene>